<dbReference type="InterPro" id="IPR000891">
    <property type="entry name" value="PYR_CT"/>
</dbReference>
<dbReference type="UniPathway" id="UPA00048">
    <property type="reaction ID" value="UER00070"/>
</dbReference>
<evidence type="ECO:0000256" key="3">
    <source>
        <dbReference type="ARBA" id="ARBA00012973"/>
    </source>
</evidence>
<evidence type="ECO:0000256" key="6">
    <source>
        <dbReference type="ARBA" id="ARBA00022679"/>
    </source>
</evidence>
<dbReference type="EMBL" id="KZ993234">
    <property type="protein sequence ID" value="RKP05169.1"/>
    <property type="molecule type" value="Genomic_DNA"/>
</dbReference>
<evidence type="ECO:0000313" key="10">
    <source>
        <dbReference type="EMBL" id="RKP05169.1"/>
    </source>
</evidence>
<dbReference type="InterPro" id="IPR036230">
    <property type="entry name" value="LeuA_allosteric_dom_sf"/>
</dbReference>
<keyword evidence="6" id="KW-0808">Transferase</keyword>
<dbReference type="PROSITE" id="PS00815">
    <property type="entry name" value="AIPM_HOMOCIT_SYNTH_1"/>
    <property type="match status" value="1"/>
</dbReference>
<dbReference type="GO" id="GO:0046872">
    <property type="term" value="F:metal ion binding"/>
    <property type="evidence" value="ECO:0007669"/>
    <property type="project" value="UniProtKB-KW"/>
</dbReference>
<evidence type="ECO:0000256" key="2">
    <source>
        <dbReference type="ARBA" id="ARBA00009396"/>
    </source>
</evidence>
<dbReference type="NCBIfam" id="NF002086">
    <property type="entry name" value="PRK00915.1-3"/>
    <property type="match status" value="1"/>
</dbReference>
<dbReference type="InterPro" id="IPR005671">
    <property type="entry name" value="LeuA_bact_synth"/>
</dbReference>
<comment type="similarity">
    <text evidence="2">Belongs to the alpha-IPM synthase/homocitrate synthase family. LeuA type 1 subfamily.</text>
</comment>
<comment type="pathway">
    <text evidence="1">Amino-acid biosynthesis; L-leucine biosynthesis; L-leucine from 3-methyl-2-oxobutanoate: step 1/4.</text>
</comment>
<dbReference type="SUPFAM" id="SSF110921">
    <property type="entry name" value="2-isopropylmalate synthase LeuA, allosteric (dimerisation) domain"/>
    <property type="match status" value="1"/>
</dbReference>
<sequence>MTTKEKLIVFDTTLRDGEQSPGVTFTTPEKLEIARTLSRMGVDVCEAGFPMSSEGDFDAVSRIAKEVGPLMEGREAIGKPMVITGLTRAIERDIQRTYDAVKHAPLHRIHIFHATSDIHLQYKFRISREEGLRRIVAAIRFARTLCDNIEFSPEDAARTDRAFLVEVLTEAIKAGATTLNVPDTVGINLPEEYGGMFKHLIANTSGADKVIWSAHCQNDLGLATANTLAAIQNGVRQVEVTINGIGERAGNTSLEEVIMAIHTHPGDSFPVFHQINTKLIYKISQLVLQTSGMAVQPHKAIVGSNAFAHESGVHQDGVLKHRSTYEIIDPAEVGVPSNSIVLGKTSGRSALKMKLAELGIEVTSDEALLKIFSRFKALADKKAKVTDHDLIAIAEDQKVSGNSVERYVLDDLIVMSGTGVISTATVTVRDLAAEPSPPGRSAVDAATGHGPIQAVFAALLRITHQTDLELRHYEVRSVGGGEDALAKVFVKIARVGGDASQVYSGQGADNDTIHASAKAYLHAINRLVADSDN</sequence>
<dbReference type="InterPro" id="IPR013785">
    <property type="entry name" value="Aldolase_TIM"/>
</dbReference>
<dbReference type="Gene3D" id="3.30.160.270">
    <property type="match status" value="1"/>
</dbReference>
<name>A0A4V1IVT4_9FUNG</name>
<keyword evidence="11" id="KW-1185">Reference proteome</keyword>
<protein>
    <recommendedName>
        <fullName evidence="3">2-isopropylmalate synthase</fullName>
        <ecNumber evidence="3">2.3.3.13</ecNumber>
    </recommendedName>
</protein>
<keyword evidence="4" id="KW-0432">Leucine biosynthesis</keyword>
<keyword evidence="5" id="KW-0028">Amino-acid biosynthesis</keyword>
<evidence type="ECO:0000256" key="4">
    <source>
        <dbReference type="ARBA" id="ARBA00022430"/>
    </source>
</evidence>
<dbReference type="GO" id="GO:0003852">
    <property type="term" value="F:2-isopropylmalate synthase activity"/>
    <property type="evidence" value="ECO:0007669"/>
    <property type="project" value="UniProtKB-EC"/>
</dbReference>
<dbReference type="FunFam" id="1.10.238.260:FF:000001">
    <property type="entry name" value="2-isopropylmalate synthase"/>
    <property type="match status" value="1"/>
</dbReference>
<dbReference type="SMART" id="SM00917">
    <property type="entry name" value="LeuA_dimer"/>
    <property type="match status" value="1"/>
</dbReference>
<dbReference type="Gene3D" id="3.20.20.70">
    <property type="entry name" value="Aldolase class I"/>
    <property type="match status" value="1"/>
</dbReference>
<organism evidence="10 11">
    <name type="scientific">Thamnocephalis sphaerospora</name>
    <dbReference type="NCBI Taxonomy" id="78915"/>
    <lineage>
        <taxon>Eukaryota</taxon>
        <taxon>Fungi</taxon>
        <taxon>Fungi incertae sedis</taxon>
        <taxon>Zoopagomycota</taxon>
        <taxon>Zoopagomycotina</taxon>
        <taxon>Zoopagomycetes</taxon>
        <taxon>Zoopagales</taxon>
        <taxon>Sigmoideomycetaceae</taxon>
        <taxon>Thamnocephalis</taxon>
    </lineage>
</organism>
<dbReference type="Pfam" id="PF08502">
    <property type="entry name" value="LeuA_dimer"/>
    <property type="match status" value="1"/>
</dbReference>
<dbReference type="SUPFAM" id="SSF51569">
    <property type="entry name" value="Aldolase"/>
    <property type="match status" value="1"/>
</dbReference>
<evidence type="ECO:0000256" key="7">
    <source>
        <dbReference type="ARBA" id="ARBA00022723"/>
    </source>
</evidence>
<dbReference type="Gene3D" id="1.10.238.260">
    <property type="match status" value="1"/>
</dbReference>
<dbReference type="HAMAP" id="MF_01025">
    <property type="entry name" value="LeuA_type1"/>
    <property type="match status" value="1"/>
</dbReference>
<dbReference type="PANTHER" id="PTHR10277">
    <property type="entry name" value="HOMOCITRATE SYNTHASE-RELATED"/>
    <property type="match status" value="1"/>
</dbReference>
<dbReference type="FunFam" id="3.20.20.70:FF:000010">
    <property type="entry name" value="2-isopropylmalate synthase"/>
    <property type="match status" value="1"/>
</dbReference>
<dbReference type="STRING" id="78915.A0A4V1IVT4"/>
<reference evidence="11" key="1">
    <citation type="journal article" date="2018" name="Nat. Microbiol.">
        <title>Leveraging single-cell genomics to expand the fungal tree of life.</title>
        <authorList>
            <person name="Ahrendt S.R."/>
            <person name="Quandt C.A."/>
            <person name="Ciobanu D."/>
            <person name="Clum A."/>
            <person name="Salamov A."/>
            <person name="Andreopoulos B."/>
            <person name="Cheng J.F."/>
            <person name="Woyke T."/>
            <person name="Pelin A."/>
            <person name="Henrissat B."/>
            <person name="Reynolds N.K."/>
            <person name="Benny G.L."/>
            <person name="Smith M.E."/>
            <person name="James T.Y."/>
            <person name="Grigoriev I.V."/>
        </authorList>
    </citation>
    <scope>NUCLEOTIDE SEQUENCE [LARGE SCALE GENOMIC DNA]</scope>
    <source>
        <strain evidence="11">RSA 1356</strain>
    </source>
</reference>
<dbReference type="InterPro" id="IPR050073">
    <property type="entry name" value="2-IPM_HCS-like"/>
</dbReference>
<dbReference type="Pfam" id="PF00682">
    <property type="entry name" value="HMGL-like"/>
    <property type="match status" value="1"/>
</dbReference>
<evidence type="ECO:0000313" key="11">
    <source>
        <dbReference type="Proteomes" id="UP000271241"/>
    </source>
</evidence>
<dbReference type="InterPro" id="IPR002034">
    <property type="entry name" value="AIPM/Hcit_synth_CS"/>
</dbReference>
<dbReference type="NCBIfam" id="TIGR00973">
    <property type="entry name" value="leuA_bact"/>
    <property type="match status" value="1"/>
</dbReference>
<gene>
    <name evidence="10" type="ORF">THASP1DRAFT_35382</name>
</gene>
<evidence type="ECO:0000256" key="8">
    <source>
        <dbReference type="ARBA" id="ARBA00023304"/>
    </source>
</evidence>
<dbReference type="EC" id="2.3.3.13" evidence="3"/>
<dbReference type="GO" id="GO:0010177">
    <property type="term" value="F:methylthioalkylmalate synthase activity"/>
    <property type="evidence" value="ECO:0007669"/>
    <property type="project" value="UniProtKB-ARBA"/>
</dbReference>
<dbReference type="Proteomes" id="UP000271241">
    <property type="component" value="Unassembled WGS sequence"/>
</dbReference>
<keyword evidence="7" id="KW-0479">Metal-binding</keyword>
<keyword evidence="8" id="KW-0100">Branched-chain amino acid biosynthesis</keyword>
<dbReference type="GO" id="GO:0009098">
    <property type="term" value="P:L-leucine biosynthetic process"/>
    <property type="evidence" value="ECO:0007669"/>
    <property type="project" value="UniProtKB-UniPathway"/>
</dbReference>
<dbReference type="InterPro" id="IPR013709">
    <property type="entry name" value="2-isopropylmalate_synth_dimer"/>
</dbReference>
<dbReference type="PANTHER" id="PTHR10277:SF9">
    <property type="entry name" value="2-ISOPROPYLMALATE SYNTHASE 1, CHLOROPLASTIC-RELATED"/>
    <property type="match status" value="1"/>
</dbReference>
<dbReference type="PROSITE" id="PS50991">
    <property type="entry name" value="PYR_CT"/>
    <property type="match status" value="1"/>
</dbReference>
<evidence type="ECO:0000259" key="9">
    <source>
        <dbReference type="PROSITE" id="PS50991"/>
    </source>
</evidence>
<evidence type="ECO:0000256" key="5">
    <source>
        <dbReference type="ARBA" id="ARBA00022605"/>
    </source>
</evidence>
<evidence type="ECO:0000256" key="1">
    <source>
        <dbReference type="ARBA" id="ARBA00004689"/>
    </source>
</evidence>
<dbReference type="Pfam" id="PF22617">
    <property type="entry name" value="HCS_D2"/>
    <property type="match status" value="1"/>
</dbReference>
<dbReference type="CDD" id="cd07940">
    <property type="entry name" value="DRE_TIM_IPMS"/>
    <property type="match status" value="1"/>
</dbReference>
<feature type="domain" description="Pyruvate carboxyltransferase" evidence="9">
    <location>
        <begin position="7"/>
        <end position="281"/>
    </location>
</feature>
<dbReference type="InterPro" id="IPR054691">
    <property type="entry name" value="LeuA/HCS_post-cat"/>
</dbReference>
<accession>A0A4V1IVT4</accession>
<dbReference type="OrthoDB" id="2015253at2759"/>
<proteinExistence type="inferred from homology"/>
<dbReference type="AlphaFoldDB" id="A0A4V1IVT4"/>